<sequence length="216" mass="24053">MDPITKDIKDADVYNVITDIMDVVHFAAATPVKALRGARSKPGVELENSKSSLQESMHRLINSPHEQPQAQPQLQLSGKAVSALRTLYTAVQRRKDCIPEESEAAGKELEAALLHAVMALDPSRNFPEEEVNENPDDKQGREMLSTHMQYKTTDAPIIADTSVRTTRKSKRLAALPAKRYNDEEEEDDMEALVDPDNTNSPVNDGEREGDEDEVMQ</sequence>
<gene>
    <name evidence="2" type="ORF">JI435_106620</name>
</gene>
<dbReference type="AlphaFoldDB" id="A0A7U2FGA7"/>
<organism evidence="2 3">
    <name type="scientific">Phaeosphaeria nodorum (strain SN15 / ATCC MYA-4574 / FGSC 10173)</name>
    <name type="common">Glume blotch fungus</name>
    <name type="synonym">Parastagonospora nodorum</name>
    <dbReference type="NCBI Taxonomy" id="321614"/>
    <lineage>
        <taxon>Eukaryota</taxon>
        <taxon>Fungi</taxon>
        <taxon>Dikarya</taxon>
        <taxon>Ascomycota</taxon>
        <taxon>Pezizomycotina</taxon>
        <taxon>Dothideomycetes</taxon>
        <taxon>Pleosporomycetidae</taxon>
        <taxon>Pleosporales</taxon>
        <taxon>Pleosporineae</taxon>
        <taxon>Phaeosphaeriaceae</taxon>
        <taxon>Parastagonospora</taxon>
    </lineage>
</organism>
<feature type="compositionally biased region" description="Acidic residues" evidence="1">
    <location>
        <begin position="182"/>
        <end position="193"/>
    </location>
</feature>
<evidence type="ECO:0000313" key="3">
    <source>
        <dbReference type="Proteomes" id="UP000663193"/>
    </source>
</evidence>
<accession>A0A7U2FGA7</accession>
<reference evidence="3" key="1">
    <citation type="journal article" date="2021" name="BMC Genomics">
        <title>Chromosome-level genome assembly and manually-curated proteome of model necrotroph Parastagonospora nodorum Sn15 reveals a genome-wide trove of candidate effector homologs, and redundancy of virulence-related functions within an accessory chromosome.</title>
        <authorList>
            <person name="Bertazzoni S."/>
            <person name="Jones D.A.B."/>
            <person name="Phan H.T."/>
            <person name="Tan K.-C."/>
            <person name="Hane J.K."/>
        </authorList>
    </citation>
    <scope>NUCLEOTIDE SEQUENCE [LARGE SCALE GENOMIC DNA]</scope>
    <source>
        <strain evidence="3">SN15 / ATCC MYA-4574 / FGSC 10173)</strain>
    </source>
</reference>
<dbReference type="RefSeq" id="XP_001800924.1">
    <property type="nucleotide sequence ID" value="XM_001800872.1"/>
</dbReference>
<feature type="compositionally biased region" description="Acidic residues" evidence="1">
    <location>
        <begin position="207"/>
        <end position="216"/>
    </location>
</feature>
<evidence type="ECO:0000313" key="2">
    <source>
        <dbReference type="EMBL" id="QRD04725.1"/>
    </source>
</evidence>
<dbReference type="OrthoDB" id="3799306at2759"/>
<dbReference type="EMBL" id="CP069039">
    <property type="protein sequence ID" value="QRD04725.1"/>
    <property type="molecule type" value="Genomic_DNA"/>
</dbReference>
<dbReference type="Proteomes" id="UP000663193">
    <property type="component" value="Chromosome 17"/>
</dbReference>
<name>A0A7U2FGA7_PHANO</name>
<protein>
    <submittedName>
        <fullName evidence="2">Uncharacterized protein</fullName>
    </submittedName>
</protein>
<dbReference type="KEGG" id="pno:SNOG_10662"/>
<dbReference type="VEuPathDB" id="FungiDB:JI435_106620"/>
<feature type="region of interest" description="Disordered" evidence="1">
    <location>
        <begin position="161"/>
        <end position="216"/>
    </location>
</feature>
<keyword evidence="3" id="KW-1185">Reference proteome</keyword>
<evidence type="ECO:0000256" key="1">
    <source>
        <dbReference type="SAM" id="MobiDB-lite"/>
    </source>
</evidence>
<proteinExistence type="predicted"/>